<keyword evidence="4" id="KW-1185">Reference proteome</keyword>
<organism evidence="3 4">
    <name type="scientific">Durusdinium trenchii</name>
    <dbReference type="NCBI Taxonomy" id="1381693"/>
    <lineage>
        <taxon>Eukaryota</taxon>
        <taxon>Sar</taxon>
        <taxon>Alveolata</taxon>
        <taxon>Dinophyceae</taxon>
        <taxon>Suessiales</taxon>
        <taxon>Symbiodiniaceae</taxon>
        <taxon>Durusdinium</taxon>
    </lineage>
</organism>
<name>A0ABP0SA43_9DINO</name>
<gene>
    <name evidence="3" type="ORF">CCMP2556_LOCUS50860</name>
</gene>
<feature type="domain" description="Reverse transcriptase Ty1/copia-type" evidence="2">
    <location>
        <begin position="149"/>
        <end position="285"/>
    </location>
</feature>
<evidence type="ECO:0000313" key="3">
    <source>
        <dbReference type="EMBL" id="CAK9109240.1"/>
    </source>
</evidence>
<feature type="region of interest" description="Disordered" evidence="1">
    <location>
        <begin position="509"/>
        <end position="541"/>
    </location>
</feature>
<feature type="non-terminal residue" evidence="3">
    <location>
        <position position="722"/>
    </location>
</feature>
<sequence>ATYQHRRRQEGTLETEVQACYVHPNLDSGGIIVQGALRIEGELVLKRFAARNVRAITPIAWNPELGDQLFVPLMNETQVVPDPARLRASAEVFEPRDDGDAVVEYPDGAPGWLVREMKEPEPNVYPPEHGQAVQLKDIPVFPQPADSGLHMVLTLAAHRSMRLKALDVSHAFMHSPLPEGLIIILKMPQSVSLTDGTQAYMILNRALNGLRDASLHWLNLLADSIKRVGLTSDIVEPCIYQGVIDGQAALLVAYVDDLLLCSQSEQVERKVMKAIGAKVPLKETGLILPAAEGGGSVTFIGRIISRGVEDDSLTLGVNPHYLDTTFAEFNVQKGGLVRTVARQQQAVSLSSCEAELYAIQTIAQEAVAFSKFCQRVYVGLQELDVREVPKLLLESDSASALQLLSGQDMPKRSRHVEIRVEWLKAKVHGGELSIEHRPGVENVADLFTKCLPTKDYVKHRTTLGFEIDEEQVMLDLLLKKAGSDGKLGSLSAALGGYLKGSMPVSVVQKVPEAPPPKSGQSSAKGSQSAAGNEGRMGGLENGKRYKAFSEGGYAWLESEETPGAMTDASKRGVEALAHDIPIEDNQTDSEIEVIPAYDIEYGKVDRSVSLPVKVDSYEAWGQTILKTDKFKGSHLTYHQLVLRAINKRDGEDFKYCKWVYNRYYKQYNGQPRSQCPDLAGYLQAVRFPELITGPETFKREMAGAPSKSRYWGFQNYDGLGKF</sequence>
<dbReference type="EMBL" id="CAXAMN010027187">
    <property type="protein sequence ID" value="CAK9109240.1"/>
    <property type="molecule type" value="Genomic_DNA"/>
</dbReference>
<proteinExistence type="predicted"/>
<evidence type="ECO:0000256" key="1">
    <source>
        <dbReference type="SAM" id="MobiDB-lite"/>
    </source>
</evidence>
<dbReference type="Proteomes" id="UP001642484">
    <property type="component" value="Unassembled WGS sequence"/>
</dbReference>
<comment type="caution">
    <text evidence="3">The sequence shown here is derived from an EMBL/GenBank/DDBJ whole genome shotgun (WGS) entry which is preliminary data.</text>
</comment>
<reference evidence="3 4" key="1">
    <citation type="submission" date="2024-02" db="EMBL/GenBank/DDBJ databases">
        <authorList>
            <person name="Chen Y."/>
            <person name="Shah S."/>
            <person name="Dougan E. K."/>
            <person name="Thang M."/>
            <person name="Chan C."/>
        </authorList>
    </citation>
    <scope>NUCLEOTIDE SEQUENCE [LARGE SCALE GENOMIC DNA]</scope>
</reference>
<dbReference type="InterPro" id="IPR013103">
    <property type="entry name" value="RVT_2"/>
</dbReference>
<dbReference type="Pfam" id="PF07727">
    <property type="entry name" value="RVT_2"/>
    <property type="match status" value="1"/>
</dbReference>
<evidence type="ECO:0000313" key="4">
    <source>
        <dbReference type="Proteomes" id="UP001642484"/>
    </source>
</evidence>
<dbReference type="CDD" id="cd09272">
    <property type="entry name" value="RNase_HI_RT_Ty1"/>
    <property type="match status" value="1"/>
</dbReference>
<feature type="compositionally biased region" description="Low complexity" evidence="1">
    <location>
        <begin position="518"/>
        <end position="531"/>
    </location>
</feature>
<protein>
    <recommendedName>
        <fullName evidence="2">Reverse transcriptase Ty1/copia-type domain-containing protein</fullName>
    </recommendedName>
</protein>
<feature type="non-terminal residue" evidence="3">
    <location>
        <position position="1"/>
    </location>
</feature>
<accession>A0ABP0SA43</accession>
<evidence type="ECO:0000259" key="2">
    <source>
        <dbReference type="Pfam" id="PF07727"/>
    </source>
</evidence>